<evidence type="ECO:0000313" key="3">
    <source>
        <dbReference type="Proteomes" id="UP001296104"/>
    </source>
</evidence>
<evidence type="ECO:0000256" key="1">
    <source>
        <dbReference type="SAM" id="Coils"/>
    </source>
</evidence>
<feature type="coiled-coil region" evidence="1">
    <location>
        <begin position="19"/>
        <end position="65"/>
    </location>
</feature>
<dbReference type="Proteomes" id="UP001296104">
    <property type="component" value="Unassembled WGS sequence"/>
</dbReference>
<sequence>MPATKRQCDGATGVAFAKKQRLCDEAALTEDELESMTNQELIEIVIILQKALHELQEKNTKALAESSGNAAKAAADIWTPEKVAERAAKARDICRKEIKKQMKWQPSCKRGSTKWSYQGIVPNVEVFNKMFNIDEKAKAFKLKKIPRDDFGGMFGYISASCRYDDLNITGENVNLKWNKEELTFQLSGTYGIGF</sequence>
<comment type="caution">
    <text evidence="2">The sequence shown here is derived from an EMBL/GenBank/DDBJ whole genome shotgun (WGS) entry which is preliminary data.</text>
</comment>
<name>A0AAI8Z2U7_9PEZI</name>
<proteinExistence type="predicted"/>
<dbReference type="EMBL" id="CAVMBE010000048">
    <property type="protein sequence ID" value="CAK4031438.1"/>
    <property type="molecule type" value="Genomic_DNA"/>
</dbReference>
<gene>
    <name evidence="2" type="ORF">LECACI_7A006596</name>
</gene>
<keyword evidence="3" id="KW-1185">Reference proteome</keyword>
<dbReference type="AlphaFoldDB" id="A0AAI8Z2U7"/>
<organism evidence="2 3">
    <name type="scientific">Lecanosticta acicola</name>
    <dbReference type="NCBI Taxonomy" id="111012"/>
    <lineage>
        <taxon>Eukaryota</taxon>
        <taxon>Fungi</taxon>
        <taxon>Dikarya</taxon>
        <taxon>Ascomycota</taxon>
        <taxon>Pezizomycotina</taxon>
        <taxon>Dothideomycetes</taxon>
        <taxon>Dothideomycetidae</taxon>
        <taxon>Mycosphaerellales</taxon>
        <taxon>Mycosphaerellaceae</taxon>
        <taxon>Lecanosticta</taxon>
    </lineage>
</organism>
<evidence type="ECO:0000313" key="2">
    <source>
        <dbReference type="EMBL" id="CAK4031438.1"/>
    </source>
</evidence>
<protein>
    <submittedName>
        <fullName evidence="2">Uncharacterized protein</fullName>
    </submittedName>
</protein>
<reference evidence="2" key="1">
    <citation type="submission" date="2023-11" db="EMBL/GenBank/DDBJ databases">
        <authorList>
            <person name="Alioto T."/>
            <person name="Alioto T."/>
            <person name="Gomez Garrido J."/>
        </authorList>
    </citation>
    <scope>NUCLEOTIDE SEQUENCE</scope>
</reference>
<keyword evidence="1" id="KW-0175">Coiled coil</keyword>
<accession>A0AAI8Z2U7</accession>